<evidence type="ECO:0000256" key="7">
    <source>
        <dbReference type="SAM" id="Phobius"/>
    </source>
</evidence>
<organism evidence="9 10">
    <name type="scientific">Candidatus Falkowbacteria bacterium CG10_big_fil_rev_8_21_14_0_10_39_9</name>
    <dbReference type="NCBI Taxonomy" id="1974566"/>
    <lineage>
        <taxon>Bacteria</taxon>
        <taxon>Candidatus Falkowiibacteriota</taxon>
    </lineage>
</organism>
<dbReference type="NCBIfam" id="TIGR00219">
    <property type="entry name" value="mreC"/>
    <property type="match status" value="1"/>
</dbReference>
<protein>
    <recommendedName>
        <fullName evidence="2 5">Cell shape-determining protein MreC</fullName>
    </recommendedName>
    <alternativeName>
        <fullName evidence="4 5">Cell shape protein MreC</fullName>
    </alternativeName>
</protein>
<proteinExistence type="inferred from homology"/>
<keyword evidence="6" id="KW-0175">Coiled coil</keyword>
<dbReference type="Gene3D" id="2.40.10.350">
    <property type="entry name" value="Rod shape-determining protein MreC, domain 2"/>
    <property type="match status" value="1"/>
</dbReference>
<dbReference type="Pfam" id="PF04085">
    <property type="entry name" value="MreC"/>
    <property type="match status" value="1"/>
</dbReference>
<keyword evidence="7" id="KW-0472">Membrane</keyword>
<comment type="caution">
    <text evidence="9">The sequence shown here is derived from an EMBL/GenBank/DDBJ whole genome shotgun (WGS) entry which is preliminary data.</text>
</comment>
<dbReference type="Proteomes" id="UP000228900">
    <property type="component" value="Unassembled WGS sequence"/>
</dbReference>
<dbReference type="PANTHER" id="PTHR34138">
    <property type="entry name" value="CELL SHAPE-DETERMINING PROTEIN MREC"/>
    <property type="match status" value="1"/>
</dbReference>
<name>A0A2M6WNC7_9BACT</name>
<dbReference type="InterPro" id="IPR007221">
    <property type="entry name" value="MreC"/>
</dbReference>
<dbReference type="Gene3D" id="2.40.10.340">
    <property type="entry name" value="Rod shape-determining protein MreC, domain 1"/>
    <property type="match status" value="1"/>
</dbReference>
<dbReference type="InterPro" id="IPR042177">
    <property type="entry name" value="Cell/Rod_1"/>
</dbReference>
<evidence type="ECO:0000259" key="8">
    <source>
        <dbReference type="Pfam" id="PF04085"/>
    </source>
</evidence>
<sequence length="269" mass="29866">MFKNRIKQHIKIIVVAGLLIFLHFIGALGTIERLIVNISQPIFTKFHNLGSTWKQSSGGEVSVDDLKSRINYLEGQMSTLVVENARLKDLENENQKLREYLNFFNQKQFNYILANVTAQENFLDSVKYGQNIIINKGKNDKLIPGLAVINGQGVLVGKVLEVKENSARVCLLVNNSCKLAVSVLNQNRTIGVTEGDLGLTVKINFVGQTEKINQGDIVVTSGLEKDIPAGLVLGRVSQINNNENDVWQNINVEPLVNFDNLKVVSIVLP</sequence>
<dbReference type="PANTHER" id="PTHR34138:SF1">
    <property type="entry name" value="CELL SHAPE-DETERMINING PROTEIN MREC"/>
    <property type="match status" value="1"/>
</dbReference>
<dbReference type="AlphaFoldDB" id="A0A2M6WNC7"/>
<evidence type="ECO:0000256" key="3">
    <source>
        <dbReference type="ARBA" id="ARBA00022960"/>
    </source>
</evidence>
<dbReference type="InterPro" id="IPR042175">
    <property type="entry name" value="Cell/Rod_MreC_2"/>
</dbReference>
<dbReference type="InterPro" id="IPR055342">
    <property type="entry name" value="MreC_beta-barrel_core"/>
</dbReference>
<evidence type="ECO:0000256" key="4">
    <source>
        <dbReference type="ARBA" id="ARBA00032089"/>
    </source>
</evidence>
<accession>A0A2M6WNC7</accession>
<keyword evidence="7" id="KW-0812">Transmembrane</keyword>
<evidence type="ECO:0000256" key="1">
    <source>
        <dbReference type="ARBA" id="ARBA00009369"/>
    </source>
</evidence>
<keyword evidence="7" id="KW-1133">Transmembrane helix</keyword>
<feature type="transmembrane region" description="Helical" evidence="7">
    <location>
        <begin position="12"/>
        <end position="31"/>
    </location>
</feature>
<evidence type="ECO:0000256" key="5">
    <source>
        <dbReference type="PIRNR" id="PIRNR038471"/>
    </source>
</evidence>
<keyword evidence="3 5" id="KW-0133">Cell shape</keyword>
<gene>
    <name evidence="9" type="primary">mreC</name>
    <name evidence="9" type="ORF">COT98_04560</name>
</gene>
<comment type="function">
    <text evidence="5">Involved in formation and maintenance of cell shape.</text>
</comment>
<dbReference type="GO" id="GO:0008360">
    <property type="term" value="P:regulation of cell shape"/>
    <property type="evidence" value="ECO:0007669"/>
    <property type="project" value="UniProtKB-KW"/>
</dbReference>
<feature type="coiled-coil region" evidence="6">
    <location>
        <begin position="73"/>
        <end position="107"/>
    </location>
</feature>
<dbReference type="PIRSF" id="PIRSF038471">
    <property type="entry name" value="MreC"/>
    <property type="match status" value="1"/>
</dbReference>
<evidence type="ECO:0000256" key="6">
    <source>
        <dbReference type="SAM" id="Coils"/>
    </source>
</evidence>
<comment type="similarity">
    <text evidence="1 5">Belongs to the MreC family.</text>
</comment>
<feature type="domain" description="Rod shape-determining protein MreC beta-barrel core" evidence="8">
    <location>
        <begin position="127"/>
        <end position="267"/>
    </location>
</feature>
<dbReference type="GO" id="GO:0005886">
    <property type="term" value="C:plasma membrane"/>
    <property type="evidence" value="ECO:0007669"/>
    <property type="project" value="TreeGrafter"/>
</dbReference>
<evidence type="ECO:0000313" key="10">
    <source>
        <dbReference type="Proteomes" id="UP000228900"/>
    </source>
</evidence>
<evidence type="ECO:0000256" key="2">
    <source>
        <dbReference type="ARBA" id="ARBA00013855"/>
    </source>
</evidence>
<dbReference type="EMBL" id="PFAQ01000062">
    <property type="protein sequence ID" value="PIT94256.1"/>
    <property type="molecule type" value="Genomic_DNA"/>
</dbReference>
<evidence type="ECO:0000313" key="9">
    <source>
        <dbReference type="EMBL" id="PIT94256.1"/>
    </source>
</evidence>
<reference evidence="10" key="1">
    <citation type="submission" date="2017-09" db="EMBL/GenBank/DDBJ databases">
        <title>Depth-based differentiation of microbial function through sediment-hosted aquifers and enrichment of novel symbionts in the deep terrestrial subsurface.</title>
        <authorList>
            <person name="Probst A.J."/>
            <person name="Ladd B."/>
            <person name="Jarett J.K."/>
            <person name="Geller-Mcgrath D.E."/>
            <person name="Sieber C.M.K."/>
            <person name="Emerson J.B."/>
            <person name="Anantharaman K."/>
            <person name="Thomas B.C."/>
            <person name="Malmstrom R."/>
            <person name="Stieglmeier M."/>
            <person name="Klingl A."/>
            <person name="Woyke T."/>
            <person name="Ryan C.M."/>
            <person name="Banfield J.F."/>
        </authorList>
    </citation>
    <scope>NUCLEOTIDE SEQUENCE [LARGE SCALE GENOMIC DNA]</scope>
</reference>